<feature type="domain" description="PDZ" evidence="6">
    <location>
        <begin position="392"/>
        <end position="460"/>
    </location>
</feature>
<comment type="caution">
    <text evidence="7">The sequence shown here is derived from an EMBL/GenBank/DDBJ whole genome shotgun (WGS) entry which is preliminary data.</text>
</comment>
<evidence type="ECO:0000259" key="6">
    <source>
        <dbReference type="Pfam" id="PF13180"/>
    </source>
</evidence>
<feature type="compositionally biased region" description="Low complexity" evidence="4">
    <location>
        <begin position="70"/>
        <end position="80"/>
    </location>
</feature>
<evidence type="ECO:0000313" key="7">
    <source>
        <dbReference type="EMBL" id="MDT9592823.1"/>
    </source>
</evidence>
<feature type="compositionally biased region" description="Pro residues" evidence="4">
    <location>
        <begin position="53"/>
        <end position="69"/>
    </location>
</feature>
<reference evidence="7 8" key="1">
    <citation type="submission" date="2023-08" db="EMBL/GenBank/DDBJ databases">
        <title>Nocardioides seae sp. nov., a bacterium isolated from a soil.</title>
        <authorList>
            <person name="Wang X."/>
        </authorList>
    </citation>
    <scope>NUCLEOTIDE SEQUENCE [LARGE SCALE GENOMIC DNA]</scope>
    <source>
        <strain evidence="7 8">YZH12</strain>
    </source>
</reference>
<dbReference type="InterPro" id="IPR001940">
    <property type="entry name" value="Peptidase_S1C"/>
</dbReference>
<feature type="region of interest" description="Disordered" evidence="4">
    <location>
        <begin position="1"/>
        <end position="90"/>
    </location>
</feature>
<keyword evidence="3" id="KW-0378">Hydrolase</keyword>
<keyword evidence="2" id="KW-0645">Protease</keyword>
<dbReference type="InterPro" id="IPR009003">
    <property type="entry name" value="Peptidase_S1_PA"/>
</dbReference>
<gene>
    <name evidence="7" type="ORF">RDV89_07075</name>
</gene>
<accession>A0ABU3PUD8</accession>
<evidence type="ECO:0000256" key="1">
    <source>
        <dbReference type="ARBA" id="ARBA00010541"/>
    </source>
</evidence>
<keyword evidence="5" id="KW-1133">Transmembrane helix</keyword>
<keyword evidence="5" id="KW-0812">Transmembrane</keyword>
<name>A0ABU3PUD8_9ACTN</name>
<proteinExistence type="inferred from homology"/>
<dbReference type="InterPro" id="IPR051201">
    <property type="entry name" value="Chloro_Bact_Ser_Proteases"/>
</dbReference>
<dbReference type="PANTHER" id="PTHR43343">
    <property type="entry name" value="PEPTIDASE S12"/>
    <property type="match status" value="1"/>
</dbReference>
<dbReference type="InterPro" id="IPR036034">
    <property type="entry name" value="PDZ_sf"/>
</dbReference>
<dbReference type="Pfam" id="PF13365">
    <property type="entry name" value="Trypsin_2"/>
    <property type="match status" value="1"/>
</dbReference>
<dbReference type="InterPro" id="IPR001478">
    <property type="entry name" value="PDZ"/>
</dbReference>
<evidence type="ECO:0000256" key="5">
    <source>
        <dbReference type="SAM" id="Phobius"/>
    </source>
</evidence>
<dbReference type="SUPFAM" id="SSF50494">
    <property type="entry name" value="Trypsin-like serine proteases"/>
    <property type="match status" value="1"/>
</dbReference>
<dbReference type="PANTHER" id="PTHR43343:SF3">
    <property type="entry name" value="PROTEASE DO-LIKE 8, CHLOROPLASTIC"/>
    <property type="match status" value="1"/>
</dbReference>
<evidence type="ECO:0000313" key="8">
    <source>
        <dbReference type="Proteomes" id="UP001268542"/>
    </source>
</evidence>
<dbReference type="Proteomes" id="UP001268542">
    <property type="component" value="Unassembled WGS sequence"/>
</dbReference>
<keyword evidence="8" id="KW-1185">Reference proteome</keyword>
<dbReference type="Pfam" id="PF13180">
    <property type="entry name" value="PDZ_2"/>
    <property type="match status" value="1"/>
</dbReference>
<dbReference type="Gene3D" id="2.30.42.10">
    <property type="match status" value="1"/>
</dbReference>
<organism evidence="7 8">
    <name type="scientific">Nocardioides imazamoxiresistens</name>
    <dbReference type="NCBI Taxonomy" id="3231893"/>
    <lineage>
        <taxon>Bacteria</taxon>
        <taxon>Bacillati</taxon>
        <taxon>Actinomycetota</taxon>
        <taxon>Actinomycetes</taxon>
        <taxon>Propionibacteriales</taxon>
        <taxon>Nocardioidaceae</taxon>
        <taxon>Nocardioides</taxon>
    </lineage>
</organism>
<dbReference type="PRINTS" id="PR00834">
    <property type="entry name" value="PROTEASES2C"/>
</dbReference>
<evidence type="ECO:0000256" key="2">
    <source>
        <dbReference type="ARBA" id="ARBA00022670"/>
    </source>
</evidence>
<dbReference type="RefSeq" id="WP_315732257.1">
    <property type="nucleotide sequence ID" value="NZ_JAVYII010000003.1"/>
</dbReference>
<sequence>MSEQPPDATRPHQAIRPAGPPQQPQQPGQPGRPQQPGPQQPGPPAGGYGGPPGGRPPGPPRGVPTPGGPNNPNGPGRPQQLHAPAPAPRGQGRLASGVLIGAMVLGLFGGIGGAAGWSALVDDDSIFSSSSGGEDGDGDTRISADQLDTESIDPLDLVSVNDIANTVLPAVVQINVPLGGGYSQGSGFVVSEDGEILTNHHVVDGASRGADIVITFYDGTFGTAEVVGSDPLLDVALLELTEVPDDLVVASLGSSDATEVGQAVVAIGAPYGLQSTVTAGIVSALDRPFVLEGGGLETVAYPAIQTDAAVNSGNSGGPLVNLRGEVVGINGAIELAQTERGYDAGFIGISYAIPIDEVGRVTDQIRAGEDVDHASLGVGAETATVENIVDGAAAIVELRAGGAADEAGLTEGDMIIQVGDVHVNSREALLTAVLTFAPDEEVEVTYIDRQGNEETIDVTLGSDLDD</sequence>
<feature type="transmembrane region" description="Helical" evidence="5">
    <location>
        <begin position="98"/>
        <end position="120"/>
    </location>
</feature>
<feature type="compositionally biased region" description="Pro residues" evidence="4">
    <location>
        <begin position="33"/>
        <end position="44"/>
    </location>
</feature>
<dbReference type="EMBL" id="JAVYII010000003">
    <property type="protein sequence ID" value="MDT9592823.1"/>
    <property type="molecule type" value="Genomic_DNA"/>
</dbReference>
<evidence type="ECO:0000256" key="3">
    <source>
        <dbReference type="ARBA" id="ARBA00022801"/>
    </source>
</evidence>
<dbReference type="InterPro" id="IPR043504">
    <property type="entry name" value="Peptidase_S1_PA_chymotrypsin"/>
</dbReference>
<evidence type="ECO:0000256" key="4">
    <source>
        <dbReference type="SAM" id="MobiDB-lite"/>
    </source>
</evidence>
<keyword evidence="5" id="KW-0472">Membrane</keyword>
<protein>
    <submittedName>
        <fullName evidence="7">Trypsin-like peptidase domain-containing protein</fullName>
    </submittedName>
</protein>
<dbReference type="SUPFAM" id="SSF50156">
    <property type="entry name" value="PDZ domain-like"/>
    <property type="match status" value="1"/>
</dbReference>
<dbReference type="Gene3D" id="2.40.10.10">
    <property type="entry name" value="Trypsin-like serine proteases"/>
    <property type="match status" value="2"/>
</dbReference>
<comment type="similarity">
    <text evidence="1">Belongs to the peptidase S1C family.</text>
</comment>